<keyword evidence="4" id="KW-0597">Phosphoprotein</keyword>
<feature type="domain" description="HAMP" evidence="14">
    <location>
        <begin position="135"/>
        <end position="185"/>
    </location>
</feature>
<feature type="signal peptide" evidence="12">
    <location>
        <begin position="1"/>
        <end position="18"/>
    </location>
</feature>
<evidence type="ECO:0000256" key="5">
    <source>
        <dbReference type="ARBA" id="ARBA00022679"/>
    </source>
</evidence>
<dbReference type="InterPro" id="IPR050428">
    <property type="entry name" value="TCS_sensor_his_kinase"/>
</dbReference>
<keyword evidence="5" id="KW-0808">Transferase</keyword>
<evidence type="ECO:0000313" key="15">
    <source>
        <dbReference type="EMBL" id="GGI17272.1"/>
    </source>
</evidence>
<evidence type="ECO:0000256" key="8">
    <source>
        <dbReference type="ARBA" id="ARBA00022989"/>
    </source>
</evidence>
<keyword evidence="7 15" id="KW-0418">Kinase</keyword>
<reference evidence="16" key="1">
    <citation type="journal article" date="2019" name="Int. J. Syst. Evol. Microbiol.">
        <title>The Global Catalogue of Microorganisms (GCM) 10K type strain sequencing project: providing services to taxonomists for standard genome sequencing and annotation.</title>
        <authorList>
            <consortium name="The Broad Institute Genomics Platform"/>
            <consortium name="The Broad Institute Genome Sequencing Center for Infectious Disease"/>
            <person name="Wu L."/>
            <person name="Ma J."/>
        </authorList>
    </citation>
    <scope>NUCLEOTIDE SEQUENCE [LARGE SCALE GENOMIC DNA]</scope>
    <source>
        <strain evidence="16">CCM 2767</strain>
    </source>
</reference>
<gene>
    <name evidence="15" type="primary">colS</name>
    <name evidence="15" type="ORF">GCM10008066_08150</name>
</gene>
<evidence type="ECO:0000256" key="4">
    <source>
        <dbReference type="ARBA" id="ARBA00022553"/>
    </source>
</evidence>
<dbReference type="InterPro" id="IPR036890">
    <property type="entry name" value="HATPase_C_sf"/>
</dbReference>
<evidence type="ECO:0000259" key="13">
    <source>
        <dbReference type="PROSITE" id="PS50109"/>
    </source>
</evidence>
<dbReference type="PRINTS" id="PR00344">
    <property type="entry name" value="BCTRLSENSOR"/>
</dbReference>
<dbReference type="EC" id="2.7.13.3" evidence="3"/>
<comment type="subcellular location">
    <subcellularLocation>
        <location evidence="2">Membrane</location>
    </subcellularLocation>
</comment>
<dbReference type="SUPFAM" id="SSF47384">
    <property type="entry name" value="Homodimeric domain of signal transducing histidine kinase"/>
    <property type="match status" value="1"/>
</dbReference>
<accession>A0A8J3F1D1</accession>
<evidence type="ECO:0000256" key="2">
    <source>
        <dbReference type="ARBA" id="ARBA00004370"/>
    </source>
</evidence>
<feature type="domain" description="Histidine kinase" evidence="13">
    <location>
        <begin position="193"/>
        <end position="398"/>
    </location>
</feature>
<organism evidence="15 16">
    <name type="scientific">Oxalicibacterium faecigallinarum</name>
    <dbReference type="NCBI Taxonomy" id="573741"/>
    <lineage>
        <taxon>Bacteria</taxon>
        <taxon>Pseudomonadati</taxon>
        <taxon>Pseudomonadota</taxon>
        <taxon>Betaproteobacteria</taxon>
        <taxon>Burkholderiales</taxon>
        <taxon>Oxalobacteraceae</taxon>
        <taxon>Oxalicibacterium</taxon>
    </lineage>
</organism>
<keyword evidence="6 11" id="KW-0812">Transmembrane</keyword>
<keyword evidence="8 11" id="KW-1133">Transmembrane helix</keyword>
<dbReference type="InterPro" id="IPR005467">
    <property type="entry name" value="His_kinase_dom"/>
</dbReference>
<dbReference type="GO" id="GO:0000155">
    <property type="term" value="F:phosphorelay sensor kinase activity"/>
    <property type="evidence" value="ECO:0007669"/>
    <property type="project" value="InterPro"/>
</dbReference>
<keyword evidence="12" id="KW-0732">Signal</keyword>
<evidence type="ECO:0000256" key="1">
    <source>
        <dbReference type="ARBA" id="ARBA00000085"/>
    </source>
</evidence>
<evidence type="ECO:0000256" key="12">
    <source>
        <dbReference type="SAM" id="SignalP"/>
    </source>
</evidence>
<evidence type="ECO:0000256" key="3">
    <source>
        <dbReference type="ARBA" id="ARBA00012438"/>
    </source>
</evidence>
<dbReference type="PROSITE" id="PS50109">
    <property type="entry name" value="HIS_KIN"/>
    <property type="match status" value="1"/>
</dbReference>
<dbReference type="PROSITE" id="PS50885">
    <property type="entry name" value="HAMP"/>
    <property type="match status" value="1"/>
</dbReference>
<dbReference type="AlphaFoldDB" id="A0A8J3F1D1"/>
<proteinExistence type="predicted"/>
<protein>
    <recommendedName>
        <fullName evidence="3">histidine kinase</fullName>
        <ecNumber evidence="3">2.7.13.3</ecNumber>
    </recommendedName>
</protein>
<dbReference type="CDD" id="cd00082">
    <property type="entry name" value="HisKA"/>
    <property type="match status" value="1"/>
</dbReference>
<sequence>MLLMAFALCSFFSLVAYVAVEISESQLIDHRLDKEADRLIDQHINNRPPDPEEVNFFINSDIPDYLSDLPEGLHEVMHDGKEITVIVRKVNDETFVITDDTSDFEITEILIFMSIGAGFLASILLAIILGMAFARRIVSPVTELADAVARNEEPGKLPSLDAQDEIGMLARTFAARTEQLQQFLADEKLFTGDVSHELRTPLTIMLGAAELLETRLAQSPDDLEVATRIRRIASEASERVGALLLLSQSPEMLGSAPLPITHVIEREIERYRPMIEGKPVTVEFTGSPDVLVPARVELAGIAIGNLIRNACQYTEQGCVRIKLTQDRLVIEDNGPGLPENVRERLFSRFVRGADSQHVGSGLGLAIVKRVADHLGWQIHHESPVSGGSRFILQFAATTPR</sequence>
<comment type="catalytic activity">
    <reaction evidence="1">
        <text>ATP + protein L-histidine = ADP + protein N-phospho-L-histidine.</text>
        <dbReference type="EC" id="2.7.13.3"/>
    </reaction>
</comment>
<evidence type="ECO:0000259" key="14">
    <source>
        <dbReference type="PROSITE" id="PS50885"/>
    </source>
</evidence>
<dbReference type="EMBL" id="BMDI01000001">
    <property type="protein sequence ID" value="GGI17272.1"/>
    <property type="molecule type" value="Genomic_DNA"/>
</dbReference>
<dbReference type="SMART" id="SM00387">
    <property type="entry name" value="HATPase_c"/>
    <property type="match status" value="1"/>
</dbReference>
<dbReference type="Pfam" id="PF02518">
    <property type="entry name" value="HATPase_c"/>
    <property type="match status" value="1"/>
</dbReference>
<dbReference type="InterPro" id="IPR003661">
    <property type="entry name" value="HisK_dim/P_dom"/>
</dbReference>
<dbReference type="PANTHER" id="PTHR45436:SF16">
    <property type="entry name" value="HISTIDINE KINASE"/>
    <property type="match status" value="1"/>
</dbReference>
<dbReference type="InterPro" id="IPR036097">
    <property type="entry name" value="HisK_dim/P_sf"/>
</dbReference>
<dbReference type="GO" id="GO:0005886">
    <property type="term" value="C:plasma membrane"/>
    <property type="evidence" value="ECO:0007669"/>
    <property type="project" value="TreeGrafter"/>
</dbReference>
<comment type="caution">
    <text evidence="15">The sequence shown here is derived from an EMBL/GenBank/DDBJ whole genome shotgun (WGS) entry which is preliminary data.</text>
</comment>
<evidence type="ECO:0000256" key="11">
    <source>
        <dbReference type="SAM" id="Phobius"/>
    </source>
</evidence>
<dbReference type="InterPro" id="IPR003594">
    <property type="entry name" value="HATPase_dom"/>
</dbReference>
<dbReference type="Pfam" id="PF00512">
    <property type="entry name" value="HisKA"/>
    <property type="match status" value="1"/>
</dbReference>
<evidence type="ECO:0000256" key="9">
    <source>
        <dbReference type="ARBA" id="ARBA00023012"/>
    </source>
</evidence>
<dbReference type="SUPFAM" id="SSF55874">
    <property type="entry name" value="ATPase domain of HSP90 chaperone/DNA topoisomerase II/histidine kinase"/>
    <property type="match status" value="1"/>
</dbReference>
<evidence type="ECO:0000256" key="6">
    <source>
        <dbReference type="ARBA" id="ARBA00022692"/>
    </source>
</evidence>
<keyword evidence="16" id="KW-1185">Reference proteome</keyword>
<dbReference type="Proteomes" id="UP000642180">
    <property type="component" value="Unassembled WGS sequence"/>
</dbReference>
<dbReference type="PANTHER" id="PTHR45436">
    <property type="entry name" value="SENSOR HISTIDINE KINASE YKOH"/>
    <property type="match status" value="1"/>
</dbReference>
<evidence type="ECO:0000256" key="7">
    <source>
        <dbReference type="ARBA" id="ARBA00022777"/>
    </source>
</evidence>
<feature type="transmembrane region" description="Helical" evidence="11">
    <location>
        <begin position="109"/>
        <end position="134"/>
    </location>
</feature>
<dbReference type="InterPro" id="IPR003660">
    <property type="entry name" value="HAMP_dom"/>
</dbReference>
<dbReference type="Gene3D" id="3.30.565.10">
    <property type="entry name" value="Histidine kinase-like ATPase, C-terminal domain"/>
    <property type="match status" value="1"/>
</dbReference>
<dbReference type="InterPro" id="IPR004358">
    <property type="entry name" value="Sig_transdc_His_kin-like_C"/>
</dbReference>
<dbReference type="SMART" id="SM00388">
    <property type="entry name" value="HisKA"/>
    <property type="match status" value="1"/>
</dbReference>
<dbReference type="Gene3D" id="1.10.287.130">
    <property type="match status" value="1"/>
</dbReference>
<keyword evidence="9" id="KW-0902">Two-component regulatory system</keyword>
<feature type="chain" id="PRO_5035194302" description="histidine kinase" evidence="12">
    <location>
        <begin position="19"/>
        <end position="400"/>
    </location>
</feature>
<evidence type="ECO:0000256" key="10">
    <source>
        <dbReference type="ARBA" id="ARBA00023136"/>
    </source>
</evidence>
<dbReference type="Gene3D" id="6.10.340.10">
    <property type="match status" value="1"/>
</dbReference>
<name>A0A8J3F1D1_9BURK</name>
<evidence type="ECO:0000313" key="16">
    <source>
        <dbReference type="Proteomes" id="UP000642180"/>
    </source>
</evidence>
<keyword evidence="10 11" id="KW-0472">Membrane</keyword>